<dbReference type="PANTHER" id="PTHR43143:SF5">
    <property type="entry name" value="SECRETED PROTEIN"/>
    <property type="match status" value="1"/>
</dbReference>
<keyword evidence="2" id="KW-0472">Membrane</keyword>
<feature type="region of interest" description="Disordered" evidence="1">
    <location>
        <begin position="1557"/>
        <end position="1689"/>
    </location>
</feature>
<dbReference type="Gene3D" id="3.60.21.10">
    <property type="match status" value="1"/>
</dbReference>
<dbReference type="InterPro" id="IPR001322">
    <property type="entry name" value="Lamin_tail_dom"/>
</dbReference>
<evidence type="ECO:0000259" key="3">
    <source>
        <dbReference type="PROSITE" id="PS51841"/>
    </source>
</evidence>
<dbReference type="InterPro" id="IPR029052">
    <property type="entry name" value="Metallo-depent_PP-like"/>
</dbReference>
<comment type="caution">
    <text evidence="4">The sequence shown here is derived from an EMBL/GenBank/DDBJ whole genome shotgun (WGS) entry which is preliminary data.</text>
</comment>
<feature type="domain" description="LTD" evidence="3">
    <location>
        <begin position="607"/>
        <end position="732"/>
    </location>
</feature>
<feature type="domain" description="LTD" evidence="3">
    <location>
        <begin position="263"/>
        <end position="371"/>
    </location>
</feature>
<keyword evidence="2" id="KW-1133">Transmembrane helix</keyword>
<dbReference type="PANTHER" id="PTHR43143">
    <property type="entry name" value="METALLOPHOSPHOESTERASE, CALCINEURIN SUPERFAMILY"/>
    <property type="match status" value="1"/>
</dbReference>
<dbReference type="Gene3D" id="2.60.40.1260">
    <property type="entry name" value="Lamin Tail domain"/>
    <property type="match status" value="2"/>
</dbReference>
<evidence type="ECO:0000256" key="2">
    <source>
        <dbReference type="SAM" id="Phobius"/>
    </source>
</evidence>
<dbReference type="SUPFAM" id="SSF74853">
    <property type="entry name" value="Lamin A/C globular tail domain"/>
    <property type="match status" value="5"/>
</dbReference>
<reference evidence="5" key="1">
    <citation type="journal article" date="2019" name="Int. J. Syst. Evol. Microbiol.">
        <title>The Global Catalogue of Microorganisms (GCM) 10K type strain sequencing project: providing services to taxonomists for standard genome sequencing and annotation.</title>
        <authorList>
            <consortium name="The Broad Institute Genomics Platform"/>
            <consortium name="The Broad Institute Genome Sequencing Center for Infectious Disease"/>
            <person name="Wu L."/>
            <person name="Ma J."/>
        </authorList>
    </citation>
    <scope>NUCLEOTIDE SEQUENCE [LARGE SCALE GENOMIC DNA]</scope>
    <source>
        <strain evidence="5">JCM 19129</strain>
    </source>
</reference>
<protein>
    <recommendedName>
        <fullName evidence="3">LTD domain-containing protein</fullName>
    </recommendedName>
</protein>
<organism evidence="4 5">
    <name type="scientific">Nesterenkonia rhizosphaerae</name>
    <dbReference type="NCBI Taxonomy" id="1348272"/>
    <lineage>
        <taxon>Bacteria</taxon>
        <taxon>Bacillati</taxon>
        <taxon>Actinomycetota</taxon>
        <taxon>Actinomycetes</taxon>
        <taxon>Micrococcales</taxon>
        <taxon>Micrococcaceae</taxon>
        <taxon>Nesterenkonia</taxon>
    </lineage>
</organism>
<feature type="compositionally biased region" description="Polar residues" evidence="1">
    <location>
        <begin position="1640"/>
        <end position="1649"/>
    </location>
</feature>
<evidence type="ECO:0000256" key="1">
    <source>
        <dbReference type="SAM" id="MobiDB-lite"/>
    </source>
</evidence>
<gene>
    <name evidence="4" type="ORF">GCM10025790_09290</name>
</gene>
<sequence length="1856" mass="196446">MVATLAPPVHAESFTGNVPSPDITADATPSPESPEEPQTPEPEETADATDAFVSEPYPDEDVVDDEDDDATTDTDAPASDAQEASQSAPSAEASTSMAEGAEVVVNELTNGGPGGYHDNFIEIANLGSEAQDVTGWTVYRCTGGGTQASGPQVKLDGTIEPGEFVLLAREHAQSTLENVDPRNRYGTSFANDSYGAIIRDGEGNVVDAVGVKFPGIPGNDCVSGTALPNDTDSFLGESWQRVDSTGDNAADFIKAPRTPGAANATEPSPAPLGGDVLISEVAHAGPEGTDDHLVEIGNYGSETVSLDGWSIYRCNQVGKRFAGDLIAETLPEGIEPGEALVVETKGFVAGGAGVILVNEDGATVDAVAWTDGQHSACAVGDPLPYFSLDTAAGESYQRVETEGANTEAFVAAPRGPGQLEANEPTEDDAEQEEFLSTTGGPDVRISEMTNSGPDGTGDIFFEMVNYGDEPQDLTGWSVSRCVGTGVRASVPQLSSEQLDGVVLEPGQRFTAARAGLAGADIRAAADVYFDISFAAQYGLIIFDDAYRVVDRVGSSPEGVQNYCAQSYGSLPGTISGLHAESWQRIDMIGDAAQDFHLAPRTPGKVNTREPWQRPTVDTGVVITELANGGPDGPADNFIELTNLSTEPVNIGGWDFYRCTGTGRVYDSTHQLTFPDVTLGAGQSYVAGRSGGFSGEADITYSTSFAVDGGFGVLITDGSGAIVDSVGVFTGVDDACTQGEPLPNNLDFTLGESWQRTGNTGNNAEDFTRGARTPGEHGGDVVSVQREVLEPSDVQIVEFANGGPADVTGEGSEQFVELGNRGDEPADISGYEIHFCEASGRLDPTVQAQVPDGTELQPGEAWTLVSAEAPESMPRDGVAEGRLNAEGHGILVTNSDGDIVDRVSAFYHDVGVITNAPTSICSSGVSLDYRISKTSPEKAWEHGMSFHRHQYTGDNYHDYVAGQRNPGTFEQVQYQDPTVPAEGALDPVQVDRYSTPGAPALEQAQVTGDEDGLSAELRVIPERDGSLELLGGVAKADAQLRAFSGTSSVPGLPGAEGDTETEIGAAGLDSFTFADAKAADSSLDFPYVRMDIEVGELAEPAEIVWSGTSKNRNELQMYLWDNEAQQWDLVDARSAENGSDITLVGSAGTAHVVDGVANVLIQDGPRTVSGLVYEADQAFQDPGTYDVSVGHLTDTQYVVEQAPAVFTALNSWFVSNQDARDIGFVMHTGDLIQNALRGDQLPDRAVEEFEIASAVQKLLEDSQVPHSVLPGNHDNFWGNNNDLYLEYFGEDRYANFDWWGGVGPRGATAHYSTVERDGMKLLFLAMPYDSTQAELDWGASVIAEHADHNVILGTHEYLRPEINERANPSNGRWTAQGDVFFEQLVEPHENVVLVFSGHLHGVRQRNVDYKEGSVILETVADYQSYENEDARDAVFNRLYQIDADGGEVAINAYSPVLDSFQPHLYEHREGTYTDEDDELVMPIQLQYDKEVATDSVSVLTETEVIAEATDVRGGEEFSAVWTGLSEDLEYSWFARSSSQFMGRADEDRASVVSSFIAAAEVTDPDEDDSSTPPSEDETPAPTPGEGETPEPTPGEGETPGETETPEPTPGEGETPVDPETPGDSETPGDVETPGDTETPGESESPGQTPVPSESPAETPTAAPTPGEDETPGGDVEPSAGASPTADTTWTPRAQDLVESLRDAIAIPATLRLGEEISVTLESEHVGFEVSAWLFSEPFSLGTNVVSEDATVSFSIPDDAPLGEHRFAVYGPEGDLLGWTHVTVLGAASDSVGPEADPEPERGGSTEGPAEQTGGDGLAVTGVQGAALTAGAALLLVLLGLVILQVRRRAAQRQGSNV</sequence>
<dbReference type="PROSITE" id="PS51841">
    <property type="entry name" value="LTD"/>
    <property type="match status" value="5"/>
</dbReference>
<dbReference type="Pfam" id="PF00932">
    <property type="entry name" value="LTD"/>
    <property type="match status" value="4"/>
</dbReference>
<feature type="region of interest" description="Disordered" evidence="1">
    <location>
        <begin position="415"/>
        <end position="442"/>
    </location>
</feature>
<evidence type="ECO:0000313" key="4">
    <source>
        <dbReference type="EMBL" id="GAA4916239.1"/>
    </source>
</evidence>
<dbReference type="InterPro" id="IPR051918">
    <property type="entry name" value="STPP_CPPED1"/>
</dbReference>
<feature type="compositionally biased region" description="Acidic residues" evidence="1">
    <location>
        <begin position="423"/>
        <end position="433"/>
    </location>
</feature>
<feature type="region of interest" description="Disordered" evidence="1">
    <location>
        <begin position="757"/>
        <end position="778"/>
    </location>
</feature>
<accession>A0ABP9FUN4</accession>
<feature type="compositionally biased region" description="Low complexity" evidence="1">
    <location>
        <begin position="73"/>
        <end position="94"/>
    </location>
</feature>
<feature type="domain" description="LTD" evidence="3">
    <location>
        <begin position="779"/>
        <end position="913"/>
    </location>
</feature>
<feature type="compositionally biased region" description="Acidic residues" evidence="1">
    <location>
        <begin position="1561"/>
        <end position="1577"/>
    </location>
</feature>
<dbReference type="Proteomes" id="UP001500368">
    <property type="component" value="Unassembled WGS sequence"/>
</dbReference>
<proteinExistence type="predicted"/>
<feature type="compositionally biased region" description="Basic and acidic residues" evidence="1">
    <location>
        <begin position="765"/>
        <end position="778"/>
    </location>
</feature>
<feature type="compositionally biased region" description="Acidic residues" evidence="1">
    <location>
        <begin position="1613"/>
        <end position="1639"/>
    </location>
</feature>
<keyword evidence="5" id="KW-1185">Reference proteome</keyword>
<dbReference type="InterPro" id="IPR036415">
    <property type="entry name" value="Lamin_tail_dom_sf"/>
</dbReference>
<feature type="compositionally biased region" description="Low complexity" evidence="1">
    <location>
        <begin position="1650"/>
        <end position="1664"/>
    </location>
</feature>
<dbReference type="SUPFAM" id="SSF56300">
    <property type="entry name" value="Metallo-dependent phosphatases"/>
    <property type="match status" value="1"/>
</dbReference>
<feature type="transmembrane region" description="Helical" evidence="2">
    <location>
        <begin position="1823"/>
        <end position="1842"/>
    </location>
</feature>
<feature type="region of interest" description="Disordered" evidence="1">
    <location>
        <begin position="1"/>
        <end position="98"/>
    </location>
</feature>
<feature type="domain" description="LTD" evidence="3">
    <location>
        <begin position="429"/>
        <end position="556"/>
    </location>
</feature>
<feature type="domain" description="LTD" evidence="3">
    <location>
        <begin position="88"/>
        <end position="213"/>
    </location>
</feature>
<name>A0ABP9FUN4_9MICC</name>
<feature type="compositionally biased region" description="Acidic residues" evidence="1">
    <location>
        <begin position="57"/>
        <end position="72"/>
    </location>
</feature>
<feature type="region of interest" description="Disordered" evidence="1">
    <location>
        <begin position="1787"/>
        <end position="1815"/>
    </location>
</feature>
<keyword evidence="2" id="KW-0812">Transmembrane</keyword>
<evidence type="ECO:0000313" key="5">
    <source>
        <dbReference type="Proteomes" id="UP001500368"/>
    </source>
</evidence>
<dbReference type="EMBL" id="BAABLW010000005">
    <property type="protein sequence ID" value="GAA4916239.1"/>
    <property type="molecule type" value="Genomic_DNA"/>
</dbReference>